<dbReference type="AlphaFoldDB" id="A0A6M3KSQ4"/>
<sequence length="346" mass="39426">MTLNYTTLTALIAEHYTPILYDQIFRKENYFVSLLKKNAKEYTDRRIEVPLEYGNMSRAKFTAPYEVVDLVPGDPVTAVYYDPKMLRDAIIVSDEEELVMNSDRAVKNIIDVKMNNVMKGMQQVFLQNFWKRTTQGTYDWNNAKTIVSATSTLGGLAGSSYSWWQAKVVNLATSEWYSGYDAGNEDDLLNPASKCHMLKLIQRTYRAARYLTNESPTNMIIPEYCWDLLEFTYNSMKRADMYHKGAAELGFTALNYHGVAIESDSWDVAAQSTNTDGYIWAFNTNYLYMFFNPGAKFTVGKWIEASNQGSKAAKIRTYGEVCCSNRQTQVCMQNVLSPTNWASMAA</sequence>
<organism evidence="1">
    <name type="scientific">viral metagenome</name>
    <dbReference type="NCBI Taxonomy" id="1070528"/>
    <lineage>
        <taxon>unclassified sequences</taxon>
        <taxon>metagenomes</taxon>
        <taxon>organismal metagenomes</taxon>
    </lineage>
</organism>
<proteinExistence type="predicted"/>
<accession>A0A6M3KSQ4</accession>
<dbReference type="NCBIfam" id="NF033394">
    <property type="entry name" value="capsid_maj_Podo"/>
    <property type="match status" value="1"/>
</dbReference>
<name>A0A6M3KSQ4_9ZZZZ</name>
<evidence type="ECO:0000313" key="1">
    <source>
        <dbReference type="EMBL" id="QJA85147.1"/>
    </source>
</evidence>
<dbReference type="EMBL" id="MT142557">
    <property type="protein sequence ID" value="QJA85147.1"/>
    <property type="molecule type" value="Genomic_DNA"/>
</dbReference>
<gene>
    <name evidence="1" type="ORF">MM415B02269_0007</name>
</gene>
<dbReference type="InterPro" id="IPR049718">
    <property type="entry name" value="AKO59007-like"/>
</dbReference>
<protein>
    <submittedName>
        <fullName evidence="1">Putative structural protein</fullName>
    </submittedName>
</protein>
<reference evidence="1" key="1">
    <citation type="submission" date="2020-03" db="EMBL/GenBank/DDBJ databases">
        <title>The deep terrestrial virosphere.</title>
        <authorList>
            <person name="Holmfeldt K."/>
            <person name="Nilsson E."/>
            <person name="Simone D."/>
            <person name="Lopez-Fernandez M."/>
            <person name="Wu X."/>
            <person name="de Brujin I."/>
            <person name="Lundin D."/>
            <person name="Andersson A."/>
            <person name="Bertilsson S."/>
            <person name="Dopson M."/>
        </authorList>
    </citation>
    <scope>NUCLEOTIDE SEQUENCE</scope>
    <source>
        <strain evidence="1">MM415B02269</strain>
    </source>
</reference>